<reference evidence="2 3" key="1">
    <citation type="submission" date="2020-03" db="EMBL/GenBank/DDBJ databases">
        <title>Genomic Encyclopedia of Type Strains, Phase IV (KMG-IV): sequencing the most valuable type-strain genomes for metagenomic binning, comparative biology and taxonomic classification.</title>
        <authorList>
            <person name="Goeker M."/>
        </authorList>
    </citation>
    <scope>NUCLEOTIDE SEQUENCE [LARGE SCALE GENOMIC DNA]</scope>
    <source>
        <strain evidence="2 3">DSM 29762</strain>
    </source>
</reference>
<keyword evidence="3" id="KW-1185">Reference proteome</keyword>
<name>A0A846QS43_9FLAO</name>
<dbReference type="Pfam" id="PF13602">
    <property type="entry name" value="ADH_zinc_N_2"/>
    <property type="match status" value="1"/>
</dbReference>
<dbReference type="SMART" id="SM00829">
    <property type="entry name" value="PKS_ER"/>
    <property type="match status" value="1"/>
</dbReference>
<accession>A0A846QS43</accession>
<dbReference type="Gene3D" id="3.90.180.10">
    <property type="entry name" value="Medium-chain alcohol dehydrogenases, catalytic domain"/>
    <property type="match status" value="1"/>
</dbReference>
<organism evidence="2 3">
    <name type="scientific">Saonia flava</name>
    <dbReference type="NCBI Taxonomy" id="523696"/>
    <lineage>
        <taxon>Bacteria</taxon>
        <taxon>Pseudomonadati</taxon>
        <taxon>Bacteroidota</taxon>
        <taxon>Flavobacteriia</taxon>
        <taxon>Flavobacteriales</taxon>
        <taxon>Flavobacteriaceae</taxon>
        <taxon>Saonia</taxon>
    </lineage>
</organism>
<dbReference type="SUPFAM" id="SSF51735">
    <property type="entry name" value="NAD(P)-binding Rossmann-fold domains"/>
    <property type="match status" value="1"/>
</dbReference>
<dbReference type="SUPFAM" id="SSF50129">
    <property type="entry name" value="GroES-like"/>
    <property type="match status" value="1"/>
</dbReference>
<dbReference type="CDD" id="cd08267">
    <property type="entry name" value="MDR1"/>
    <property type="match status" value="1"/>
</dbReference>
<evidence type="ECO:0000313" key="3">
    <source>
        <dbReference type="Proteomes" id="UP000590442"/>
    </source>
</evidence>
<dbReference type="PANTHER" id="PTHR44013">
    <property type="entry name" value="ZINC-TYPE ALCOHOL DEHYDROGENASE-LIKE PROTEIN C16A3.02C"/>
    <property type="match status" value="1"/>
</dbReference>
<comment type="caution">
    <text evidence="2">The sequence shown here is derived from an EMBL/GenBank/DDBJ whole genome shotgun (WGS) entry which is preliminary data.</text>
</comment>
<dbReference type="GO" id="GO:0016491">
    <property type="term" value="F:oxidoreductase activity"/>
    <property type="evidence" value="ECO:0007669"/>
    <property type="project" value="InterPro"/>
</dbReference>
<sequence length="314" mass="34803">MKAVIYTKYGGPEVLQYKEVETPQPKENEILVKVHATTVNRTDCAAFRGAPFVYQFFIGLFKPKRKIAGTTFSGEIVQLGSGVTTHKIGDRIFGFNDNVLSSYAEYMVIKENSFFATIPENISYEHAAASIEGEHYARNFINKVTIKKGQNILVNGASGAIGSAMVQILKSIGADITAVTNTKNMELVKSLGASEVIDYTKEDFTKMNGKFDFVFDTVGKSTFGKCKPILKPEGVYISSELGPWSQNIFYSIFNKHVKFPMPSDINASLSLVKRLMTEGKHTPVIDRTYSLEHIPEAYTYVEKGEKTGNVVITV</sequence>
<dbReference type="Proteomes" id="UP000590442">
    <property type="component" value="Unassembled WGS sequence"/>
</dbReference>
<dbReference type="Gene3D" id="3.40.50.720">
    <property type="entry name" value="NAD(P)-binding Rossmann-like Domain"/>
    <property type="match status" value="1"/>
</dbReference>
<dbReference type="RefSeq" id="WP_167960057.1">
    <property type="nucleotide sequence ID" value="NZ_JAATJJ010000001.1"/>
</dbReference>
<proteinExistence type="predicted"/>
<gene>
    <name evidence="2" type="ORF">GGR42_000252</name>
</gene>
<dbReference type="InterPro" id="IPR011032">
    <property type="entry name" value="GroES-like_sf"/>
</dbReference>
<protein>
    <submittedName>
        <fullName evidence="2">NADPH:quinone reductase-like Zn-dependent oxidoreductase</fullName>
    </submittedName>
</protein>
<dbReference type="InterPro" id="IPR036291">
    <property type="entry name" value="NAD(P)-bd_dom_sf"/>
</dbReference>
<evidence type="ECO:0000259" key="1">
    <source>
        <dbReference type="SMART" id="SM00829"/>
    </source>
</evidence>
<dbReference type="EMBL" id="JAATJJ010000001">
    <property type="protein sequence ID" value="NJB69790.1"/>
    <property type="molecule type" value="Genomic_DNA"/>
</dbReference>
<dbReference type="Pfam" id="PF08240">
    <property type="entry name" value="ADH_N"/>
    <property type="match status" value="1"/>
</dbReference>
<dbReference type="PANTHER" id="PTHR44013:SF1">
    <property type="entry name" value="ZINC-TYPE ALCOHOL DEHYDROGENASE-LIKE PROTEIN C16A3.02C"/>
    <property type="match status" value="1"/>
</dbReference>
<dbReference type="InterPro" id="IPR020843">
    <property type="entry name" value="ER"/>
</dbReference>
<feature type="domain" description="Enoyl reductase (ER)" evidence="1">
    <location>
        <begin position="10"/>
        <end position="312"/>
    </location>
</feature>
<dbReference type="InterPro" id="IPR052733">
    <property type="entry name" value="Chloroplast_QOR"/>
</dbReference>
<evidence type="ECO:0000313" key="2">
    <source>
        <dbReference type="EMBL" id="NJB69790.1"/>
    </source>
</evidence>
<dbReference type="AlphaFoldDB" id="A0A846QS43"/>
<dbReference type="InterPro" id="IPR013154">
    <property type="entry name" value="ADH-like_N"/>
</dbReference>